<protein>
    <submittedName>
        <fullName evidence="1">Uncharacterized protein</fullName>
    </submittedName>
</protein>
<dbReference type="EMBL" id="JABSTQ010011076">
    <property type="protein sequence ID" value="KAG0415374.1"/>
    <property type="molecule type" value="Genomic_DNA"/>
</dbReference>
<proteinExistence type="predicted"/>
<reference evidence="1 2" key="1">
    <citation type="journal article" date="2020" name="Cell">
        <title>Large-Scale Comparative Analyses of Tick Genomes Elucidate Their Genetic Diversity and Vector Capacities.</title>
        <authorList>
            <consortium name="Tick Genome and Microbiome Consortium (TIGMIC)"/>
            <person name="Jia N."/>
            <person name="Wang J."/>
            <person name="Shi W."/>
            <person name="Du L."/>
            <person name="Sun Y."/>
            <person name="Zhan W."/>
            <person name="Jiang J.F."/>
            <person name="Wang Q."/>
            <person name="Zhang B."/>
            <person name="Ji P."/>
            <person name="Bell-Sakyi L."/>
            <person name="Cui X.M."/>
            <person name="Yuan T.T."/>
            <person name="Jiang B.G."/>
            <person name="Yang W.F."/>
            <person name="Lam T.T."/>
            <person name="Chang Q.C."/>
            <person name="Ding S.J."/>
            <person name="Wang X.J."/>
            <person name="Zhu J.G."/>
            <person name="Ruan X.D."/>
            <person name="Zhao L."/>
            <person name="Wei J.T."/>
            <person name="Ye R.Z."/>
            <person name="Que T.C."/>
            <person name="Du C.H."/>
            <person name="Zhou Y.H."/>
            <person name="Cheng J.X."/>
            <person name="Dai P.F."/>
            <person name="Guo W.B."/>
            <person name="Han X.H."/>
            <person name="Huang E.J."/>
            <person name="Li L.F."/>
            <person name="Wei W."/>
            <person name="Gao Y.C."/>
            <person name="Liu J.Z."/>
            <person name="Shao H.Z."/>
            <person name="Wang X."/>
            <person name="Wang C.C."/>
            <person name="Yang T.C."/>
            <person name="Huo Q.B."/>
            <person name="Li W."/>
            <person name="Chen H.Y."/>
            <person name="Chen S.E."/>
            <person name="Zhou L.G."/>
            <person name="Ni X.B."/>
            <person name="Tian J.H."/>
            <person name="Sheng Y."/>
            <person name="Liu T."/>
            <person name="Pan Y.S."/>
            <person name="Xia L.Y."/>
            <person name="Li J."/>
            <person name="Zhao F."/>
            <person name="Cao W.C."/>
        </authorList>
    </citation>
    <scope>NUCLEOTIDE SEQUENCE [LARGE SCALE GENOMIC DNA]</scope>
    <source>
        <strain evidence="1">Iper-2018</strain>
    </source>
</reference>
<evidence type="ECO:0000313" key="2">
    <source>
        <dbReference type="Proteomes" id="UP000805193"/>
    </source>
</evidence>
<accession>A0AC60P7E2</accession>
<gene>
    <name evidence="1" type="ORF">HPB47_007452</name>
</gene>
<sequence length="333" mass="36509">MALRVREAAAPPFHAQAMRVIQDRHLILDVDCGVDDALALMLALSLHSTVEAVTCVAGNTTLSNVYSNVRRVLRVCGMAGIPVYRGCERPVTEPLDLATEYHGHDGLGGVALDYPVGPEGETSPHASQVLVQMAREAPGKFTLLLLGPHTNAALALLLDPQFGKNLRDIFIMGGNVEGRGNVLPGSEFNFKTDPEAVHVVLTRAECPITIVPWEAAVKSPIPWHVYQTMTKQDTVKGRFFAAITRHNLRYYEKVESDGYEVGDALAVVAALAPDAVVHEYERRVAVELSGLHTRGQLVQAWTEDMLPEVHSKVRIAARFDKELISELLIRMLI</sequence>
<organism evidence="1 2">
    <name type="scientific">Ixodes persulcatus</name>
    <name type="common">Taiga tick</name>
    <dbReference type="NCBI Taxonomy" id="34615"/>
    <lineage>
        <taxon>Eukaryota</taxon>
        <taxon>Metazoa</taxon>
        <taxon>Ecdysozoa</taxon>
        <taxon>Arthropoda</taxon>
        <taxon>Chelicerata</taxon>
        <taxon>Arachnida</taxon>
        <taxon>Acari</taxon>
        <taxon>Parasitiformes</taxon>
        <taxon>Ixodida</taxon>
        <taxon>Ixodoidea</taxon>
        <taxon>Ixodidae</taxon>
        <taxon>Ixodinae</taxon>
        <taxon>Ixodes</taxon>
    </lineage>
</organism>
<dbReference type="Proteomes" id="UP000805193">
    <property type="component" value="Unassembled WGS sequence"/>
</dbReference>
<name>A0AC60P7E2_IXOPE</name>
<evidence type="ECO:0000313" key="1">
    <source>
        <dbReference type="EMBL" id="KAG0415374.1"/>
    </source>
</evidence>
<comment type="caution">
    <text evidence="1">The sequence shown here is derived from an EMBL/GenBank/DDBJ whole genome shotgun (WGS) entry which is preliminary data.</text>
</comment>
<keyword evidence="2" id="KW-1185">Reference proteome</keyword>